<dbReference type="GO" id="GO:0008299">
    <property type="term" value="P:isoprenoid biosynthetic process"/>
    <property type="evidence" value="ECO:0007669"/>
    <property type="project" value="InterPro"/>
</dbReference>
<dbReference type="Gene3D" id="1.10.3270.10">
    <property type="entry name" value="HMGR, N-terminal domain"/>
    <property type="match status" value="1"/>
</dbReference>
<dbReference type="PROSITE" id="PS00066">
    <property type="entry name" value="HMG_COA_REDUCTASE_1"/>
    <property type="match status" value="1"/>
</dbReference>
<keyword evidence="7 9" id="KW-0560">Oxidoreductase</keyword>
<evidence type="ECO:0000256" key="6">
    <source>
        <dbReference type="ARBA" id="ARBA00022989"/>
    </source>
</evidence>
<dbReference type="PROSITE" id="PS50156">
    <property type="entry name" value="SSD"/>
    <property type="match status" value="1"/>
</dbReference>
<dbReference type="GO" id="GO:0006696">
    <property type="term" value="P:ergosterol biosynthetic process"/>
    <property type="evidence" value="ECO:0007669"/>
    <property type="project" value="TreeGrafter"/>
</dbReference>
<dbReference type="FunFam" id="3.90.770.10:FF:000001">
    <property type="entry name" value="3-hydroxy-3-methylglutaryl coenzyme A reductase"/>
    <property type="match status" value="1"/>
</dbReference>
<dbReference type="InterPro" id="IPR023074">
    <property type="entry name" value="HMG_CoA_Rdtase_cat_sf"/>
</dbReference>
<dbReference type="InterPro" id="IPR025583">
    <property type="entry name" value="HMG-CoA_N_dom"/>
</dbReference>
<evidence type="ECO:0000256" key="3">
    <source>
        <dbReference type="ARBA" id="ARBA00022692"/>
    </source>
</evidence>
<dbReference type="SUPFAM" id="SSF56542">
    <property type="entry name" value="Substrate-binding domain of HMG-CoA reductase"/>
    <property type="match status" value="1"/>
</dbReference>
<evidence type="ECO:0000313" key="12">
    <source>
        <dbReference type="EMBL" id="KAF2822434.1"/>
    </source>
</evidence>
<dbReference type="FunFam" id="1.10.3270.10:FF:000001">
    <property type="entry name" value="3-hydroxy-3-methylglutaryl coenzyme A reductase"/>
    <property type="match status" value="1"/>
</dbReference>
<dbReference type="Proteomes" id="UP000799424">
    <property type="component" value="Unassembled WGS sequence"/>
</dbReference>
<sequence>MLGYLTSRWQSPGDPKKTSPGWYDRNMSPILLAVAKKACTHPIHTIVTIAFVASYSYLGVLDKGLLERDTSAVTGRVDFQTLLAGSKVLRIGEETHWQWEAEEGRGGIHKEKSAQEYALVTLVFPESSTINSAPSQNAVPSNVSAELLPSSSSSFSTLSHDTSLAFSIPYTEAADFLVSMQEISAPEDAAETQGSDKEGTREEKKWMMRASKNGSAPGGVRSWLEESWTSFVDLLKNADTGDIVIMALGYLAMHLTFVSLFLAMRRLGSNFWLATAVLLQSAFAFLFALAITLYLGVPINMILLSEGLPFLVVIIGFEKPIVLTKAVLSASLDARRAAEEKRGETITIQSAVQIAIKRTGYEIVRDYFIEILILVAGAMSGIQGGLRQFCFLGAWILLFDALMLLTFYTAILTIKLEINRIKRHVALRRALEDDGVDGKVAENVARNNDWPNDRDVQLRSSSTTTVFGKKITVPKFKVLMVAGFVLVNVLNVVTLRFGFSPSKVSHVSGVGATPPLDPFKVAGSGLEHILERAKTAGISAIVTVLMPIKYELNYPSIHYAEPEVNENDYAFGGNISTNLVDGVLKSLEDPFLGKWIIAALVMSVVLNGYLFNAARWTIKEPHQPLEPASPSEVQDGAPSMAASRVPSMHMPTPPRTPGPDEQNGRGVQPLTQIAPQHPPAVQQMLRPEMPSGPSEEQQRQPNRPMEFLEQRVKEKQAPSLTDEELIELSLKGKIPGYALEKTLGDKTRAVKIRRGLVARTHATRETSTLLERSLLPYKDYNYDLVHGACCENVVGYLPLPLGVAGPILVDGQNYFLPMATTEGVLVASTSRGAKAINAGGGAITVVTGDGMTRGPCIGFDSLTRAGAAKIWLDSDEGQKIMKDAFNSTSRFARLRSMKSAIAGTNIYVRFRATTGDAMGMNMISKGVEHALTVMATDCGFDDMKVVTVSGNYCTDKKAAAINWIDGRGKGVVAEAIIPGKIVNSVLKCEVEDLVQMNISKNLIGSAMAGAMGGFNAHAANIVAAIFLATGQDPAQVVESANCITIMNNVNGNLQVSVSMPSIEVGTIGGGTILEPQSAMLDLLGVRGAHPTAPGDNARQLARVIAAGVLAGELSLNSALCAGHLVKAHMAHNRSNVPSRAPTPAGNGSMTPVGPGSGVQALSSGPVPKR</sequence>
<dbReference type="EMBL" id="MU006234">
    <property type="protein sequence ID" value="KAF2822434.1"/>
    <property type="molecule type" value="Genomic_DNA"/>
</dbReference>
<keyword evidence="8 9" id="KW-0472">Membrane</keyword>
<comment type="pathway">
    <text evidence="9">Metabolic intermediate biosynthesis; (R)-mevalonate biosynthesis; (R)-mevalonate from acetyl-CoA: step 3/3.</text>
</comment>
<dbReference type="Gene3D" id="3.30.70.420">
    <property type="entry name" value="Hydroxymethylglutaryl-CoA reductase, class I/II, NAD/NADP-binding domain"/>
    <property type="match status" value="1"/>
</dbReference>
<name>A0A6A6ZPT7_9PLEO</name>
<comment type="catalytic activity">
    <reaction evidence="9">
        <text>(R)-mevalonate + 2 NADP(+) + CoA = (3S)-3-hydroxy-3-methylglutaryl-CoA + 2 NADPH + 2 H(+)</text>
        <dbReference type="Rhea" id="RHEA:15989"/>
        <dbReference type="ChEBI" id="CHEBI:15378"/>
        <dbReference type="ChEBI" id="CHEBI:36464"/>
        <dbReference type="ChEBI" id="CHEBI:43074"/>
        <dbReference type="ChEBI" id="CHEBI:57287"/>
        <dbReference type="ChEBI" id="CHEBI:57783"/>
        <dbReference type="ChEBI" id="CHEBI:58349"/>
        <dbReference type="EC" id="1.1.1.34"/>
    </reaction>
</comment>
<dbReference type="InterPro" id="IPR009029">
    <property type="entry name" value="HMG_CoA_Rdtase_sub-bd_dom_sf"/>
</dbReference>
<dbReference type="InterPro" id="IPR002202">
    <property type="entry name" value="HMG_CoA_Rdtase"/>
</dbReference>
<dbReference type="EC" id="1.1.1.34" evidence="9"/>
<dbReference type="Gene3D" id="3.90.770.10">
    <property type="entry name" value="3-hydroxy-3-methylglutaryl-coenzyme A Reductase, Chain A, domain 2"/>
    <property type="match status" value="1"/>
</dbReference>
<dbReference type="InterPro" id="IPR053958">
    <property type="entry name" value="HMGCR/SNAP/NPC1-like_SSD"/>
</dbReference>
<accession>A0A6A6ZPT7</accession>
<keyword evidence="6 9" id="KW-1133">Transmembrane helix</keyword>
<evidence type="ECO:0000256" key="7">
    <source>
        <dbReference type="ARBA" id="ARBA00023002"/>
    </source>
</evidence>
<feature type="transmembrane region" description="Helical" evidence="9">
    <location>
        <begin position="478"/>
        <end position="499"/>
    </location>
</feature>
<feature type="region of interest" description="Disordered" evidence="10">
    <location>
        <begin position="1"/>
        <end position="21"/>
    </location>
</feature>
<gene>
    <name evidence="12" type="ORF">CC86DRAFT_448223</name>
</gene>
<keyword evidence="3 9" id="KW-0812">Transmembrane</keyword>
<dbReference type="OrthoDB" id="310654at2759"/>
<dbReference type="AlphaFoldDB" id="A0A6A6ZPT7"/>
<feature type="region of interest" description="Disordered" evidence="10">
    <location>
        <begin position="1132"/>
        <end position="1169"/>
    </location>
</feature>
<comment type="similarity">
    <text evidence="2 9">Belongs to the HMG-CoA reductase family.</text>
</comment>
<dbReference type="PANTHER" id="PTHR10572:SF24">
    <property type="entry name" value="3-HYDROXY-3-METHYLGLUTARYL-COENZYME A REDUCTASE"/>
    <property type="match status" value="1"/>
</dbReference>
<reference evidence="12" key="1">
    <citation type="journal article" date="2020" name="Stud. Mycol.">
        <title>101 Dothideomycetes genomes: a test case for predicting lifestyles and emergence of pathogens.</title>
        <authorList>
            <person name="Haridas S."/>
            <person name="Albert R."/>
            <person name="Binder M."/>
            <person name="Bloem J."/>
            <person name="Labutti K."/>
            <person name="Salamov A."/>
            <person name="Andreopoulos B."/>
            <person name="Baker S."/>
            <person name="Barry K."/>
            <person name="Bills G."/>
            <person name="Bluhm B."/>
            <person name="Cannon C."/>
            <person name="Castanera R."/>
            <person name="Culley D."/>
            <person name="Daum C."/>
            <person name="Ezra D."/>
            <person name="Gonzalez J."/>
            <person name="Henrissat B."/>
            <person name="Kuo A."/>
            <person name="Liang C."/>
            <person name="Lipzen A."/>
            <person name="Lutzoni F."/>
            <person name="Magnuson J."/>
            <person name="Mondo S."/>
            <person name="Nolan M."/>
            <person name="Ohm R."/>
            <person name="Pangilinan J."/>
            <person name="Park H.-J."/>
            <person name="Ramirez L."/>
            <person name="Alfaro M."/>
            <person name="Sun H."/>
            <person name="Tritt A."/>
            <person name="Yoshinaga Y."/>
            <person name="Zwiers L.-H."/>
            <person name="Turgeon B."/>
            <person name="Goodwin S."/>
            <person name="Spatafora J."/>
            <person name="Crous P."/>
            <person name="Grigoriev I."/>
        </authorList>
    </citation>
    <scope>NUCLEOTIDE SEQUENCE</scope>
    <source>
        <strain evidence="12">CBS 113818</strain>
    </source>
</reference>
<keyword evidence="13" id="KW-1185">Reference proteome</keyword>
<dbReference type="Pfam" id="PF12349">
    <property type="entry name" value="Sterol-sensing"/>
    <property type="match status" value="1"/>
</dbReference>
<dbReference type="InterPro" id="IPR023076">
    <property type="entry name" value="HMG_CoA_Rdtase_CS"/>
</dbReference>
<evidence type="ECO:0000256" key="8">
    <source>
        <dbReference type="ARBA" id="ARBA00023136"/>
    </source>
</evidence>
<dbReference type="Pfam" id="PF00368">
    <property type="entry name" value="HMG-CoA_red"/>
    <property type="match status" value="1"/>
</dbReference>
<dbReference type="GO" id="GO:0005778">
    <property type="term" value="C:peroxisomal membrane"/>
    <property type="evidence" value="ECO:0007669"/>
    <property type="project" value="TreeGrafter"/>
</dbReference>
<dbReference type="UniPathway" id="UPA00058">
    <property type="reaction ID" value="UER00103"/>
</dbReference>
<dbReference type="PRINTS" id="PR00071">
    <property type="entry name" value="HMGCOARDTASE"/>
</dbReference>
<evidence type="ECO:0000256" key="10">
    <source>
        <dbReference type="SAM" id="MobiDB-lite"/>
    </source>
</evidence>
<dbReference type="FunFam" id="3.30.70.420:FF:000001">
    <property type="entry name" value="3-hydroxy-3-methylglutaryl coenzyme A reductase"/>
    <property type="match status" value="1"/>
</dbReference>
<keyword evidence="4 9" id="KW-0256">Endoplasmic reticulum</keyword>
<feature type="region of interest" description="Disordered" evidence="10">
    <location>
        <begin position="622"/>
        <end position="703"/>
    </location>
</feature>
<feature type="transmembrane region" description="Helical" evidence="9">
    <location>
        <begin position="243"/>
        <end position="264"/>
    </location>
</feature>
<dbReference type="InterPro" id="IPR023282">
    <property type="entry name" value="HMG_CoA_Rdtase_N"/>
</dbReference>
<dbReference type="GO" id="GO:0004420">
    <property type="term" value="F:hydroxymethylglutaryl-CoA reductase (NADPH) activity"/>
    <property type="evidence" value="ECO:0007669"/>
    <property type="project" value="UniProtKB-EC"/>
</dbReference>
<dbReference type="CDD" id="cd00643">
    <property type="entry name" value="HMG-CoA_reductase_classI"/>
    <property type="match status" value="1"/>
</dbReference>
<dbReference type="PANTHER" id="PTHR10572">
    <property type="entry name" value="3-HYDROXY-3-METHYLGLUTARYL-COENZYME A REDUCTASE"/>
    <property type="match status" value="1"/>
</dbReference>
<dbReference type="SUPFAM" id="SSF82866">
    <property type="entry name" value="Multidrug efflux transporter AcrB transmembrane domain"/>
    <property type="match status" value="1"/>
</dbReference>
<evidence type="ECO:0000256" key="5">
    <source>
        <dbReference type="ARBA" id="ARBA00022857"/>
    </source>
</evidence>
<dbReference type="PROSITE" id="PS01192">
    <property type="entry name" value="HMG_COA_REDUCTASE_3"/>
    <property type="match status" value="1"/>
</dbReference>
<proteinExistence type="inferred from homology"/>
<evidence type="ECO:0000256" key="4">
    <source>
        <dbReference type="ARBA" id="ARBA00022824"/>
    </source>
</evidence>
<feature type="transmembrane region" description="Helical" evidence="9">
    <location>
        <begin position="367"/>
        <end position="386"/>
    </location>
</feature>
<organism evidence="12 13">
    <name type="scientific">Ophiobolus disseminans</name>
    <dbReference type="NCBI Taxonomy" id="1469910"/>
    <lineage>
        <taxon>Eukaryota</taxon>
        <taxon>Fungi</taxon>
        <taxon>Dikarya</taxon>
        <taxon>Ascomycota</taxon>
        <taxon>Pezizomycotina</taxon>
        <taxon>Dothideomycetes</taxon>
        <taxon>Pleosporomycetidae</taxon>
        <taxon>Pleosporales</taxon>
        <taxon>Pleosporineae</taxon>
        <taxon>Phaeosphaeriaceae</taxon>
        <taxon>Ophiobolus</taxon>
    </lineage>
</organism>
<dbReference type="InterPro" id="IPR009023">
    <property type="entry name" value="HMG_CoA_Rdtase_NAD(P)-bd_sf"/>
</dbReference>
<protein>
    <recommendedName>
        <fullName evidence="9">3-hydroxy-3-methylglutaryl coenzyme A reductase</fullName>
        <shortName evidence="9">HMG-CoA reductase</shortName>
        <ecNumber evidence="9">1.1.1.34</ecNumber>
    </recommendedName>
</protein>
<evidence type="ECO:0000259" key="11">
    <source>
        <dbReference type="PROSITE" id="PS50156"/>
    </source>
</evidence>
<keyword evidence="5 9" id="KW-0521">NADP</keyword>
<dbReference type="PROSITE" id="PS50065">
    <property type="entry name" value="HMG_COA_REDUCTASE_4"/>
    <property type="match status" value="1"/>
</dbReference>
<dbReference type="InterPro" id="IPR000731">
    <property type="entry name" value="SSD"/>
</dbReference>
<evidence type="ECO:0000256" key="2">
    <source>
        <dbReference type="ARBA" id="ARBA00007661"/>
    </source>
</evidence>
<evidence type="ECO:0000313" key="13">
    <source>
        <dbReference type="Proteomes" id="UP000799424"/>
    </source>
</evidence>
<dbReference type="SUPFAM" id="SSF55035">
    <property type="entry name" value="NAD-binding domain of HMG-CoA reductase"/>
    <property type="match status" value="1"/>
</dbReference>
<dbReference type="NCBIfam" id="TIGR00533">
    <property type="entry name" value="HMG_CoA_R_NADP"/>
    <property type="match status" value="1"/>
</dbReference>
<evidence type="ECO:0000256" key="9">
    <source>
        <dbReference type="RuleBase" id="RU361219"/>
    </source>
</evidence>
<comment type="subcellular location">
    <subcellularLocation>
        <location evidence="1 9">Endoplasmic reticulum membrane</location>
        <topology evidence="1 9">Multi-pass membrane protein</topology>
    </subcellularLocation>
</comment>
<feature type="transmembrane region" description="Helical" evidence="9">
    <location>
        <begin position="271"/>
        <end position="295"/>
    </location>
</feature>
<dbReference type="PROSITE" id="PS00318">
    <property type="entry name" value="HMG_COA_REDUCTASE_2"/>
    <property type="match status" value="1"/>
</dbReference>
<dbReference type="GO" id="GO:0005789">
    <property type="term" value="C:endoplasmic reticulum membrane"/>
    <property type="evidence" value="ECO:0007669"/>
    <property type="project" value="UniProtKB-SubCell"/>
</dbReference>
<dbReference type="GO" id="GO:0015936">
    <property type="term" value="P:coenzyme A metabolic process"/>
    <property type="evidence" value="ECO:0007669"/>
    <property type="project" value="InterPro"/>
</dbReference>
<evidence type="ECO:0000256" key="1">
    <source>
        <dbReference type="ARBA" id="ARBA00004477"/>
    </source>
</evidence>
<dbReference type="InterPro" id="IPR004554">
    <property type="entry name" value="HMG_CoA_Rdtase_eu_arc"/>
</dbReference>
<feature type="domain" description="SSD" evidence="11">
    <location>
        <begin position="242"/>
        <end position="414"/>
    </location>
</feature>
<dbReference type="Pfam" id="PF13323">
    <property type="entry name" value="HPIH"/>
    <property type="match status" value="1"/>
</dbReference>
<feature type="transmembrane region" description="Helical" evidence="9">
    <location>
        <begin position="392"/>
        <end position="414"/>
    </location>
</feature>